<dbReference type="RefSeq" id="YP_009015913.1">
    <property type="nucleotide sequence ID" value="NC_023719.1"/>
</dbReference>
<keyword evidence="2" id="KW-1185">Reference proteome</keyword>
<dbReference type="EMBL" id="JN638751">
    <property type="protein sequence ID" value="AEO93866.1"/>
    <property type="molecule type" value="Genomic_DNA"/>
</dbReference>
<reference evidence="1 2" key="1">
    <citation type="submission" date="2011-09" db="EMBL/GenBank/DDBJ databases">
        <authorList>
            <person name="Pope W.H."/>
            <person name="Pedulla M.L."/>
            <person name="Ford M.E."/>
            <person name="Peebles C.L."/>
            <person name="Hatfull G.H."/>
            <person name="Hendrix R.W."/>
        </authorList>
    </citation>
    <scope>NUCLEOTIDE SEQUENCE [LARGE SCALE GENOMIC DNA]</scope>
    <source>
        <strain evidence="1">G</strain>
    </source>
</reference>
<name>G3MB01_9CAUD</name>
<dbReference type="GeneID" id="18563831"/>
<evidence type="ECO:0000313" key="2">
    <source>
        <dbReference type="Proteomes" id="UP000009273"/>
    </source>
</evidence>
<dbReference type="KEGG" id="vg:18563831"/>
<gene>
    <name evidence="1" type="primary">621</name>
    <name evidence="1" type="ORF">G_621</name>
</gene>
<dbReference type="Proteomes" id="UP000009273">
    <property type="component" value="Segment"/>
</dbReference>
<organism evidence="1 2">
    <name type="scientific">Bacillus phage G</name>
    <dbReference type="NCBI Taxonomy" id="2884420"/>
    <lineage>
        <taxon>Viruses</taxon>
        <taxon>Duplodnaviria</taxon>
        <taxon>Heunggongvirae</taxon>
        <taxon>Uroviricota</taxon>
        <taxon>Caudoviricetes</taxon>
        <taxon>Donellivirus</taxon>
        <taxon>Donellivirus gee</taxon>
    </lineage>
</organism>
<protein>
    <submittedName>
        <fullName evidence="1">Gp621</fullName>
    </submittedName>
</protein>
<sequence length="111" mass="13027">MMLEAALVLDKEELIQYKEFLMDKTNLNQKEQFTLYKVNLALQKIKETEDLMNKPVLFNAVYDSGVGFYDGVTRGQEYPVLEELEDQYVIINDNLKMSMLNKSKFTRPEPH</sequence>
<proteinExistence type="predicted"/>
<accession>G3MB01</accession>
<evidence type="ECO:0000313" key="1">
    <source>
        <dbReference type="EMBL" id="AEO93866.1"/>
    </source>
</evidence>